<evidence type="ECO:0000313" key="2">
    <source>
        <dbReference type="EMBL" id="SBP00372.1"/>
    </source>
</evidence>
<accession>A0A1M4ENE5</accession>
<gene>
    <name evidence="2" type="ORF">BN4615_P9888</name>
</gene>
<feature type="region of interest" description="Disordered" evidence="1">
    <location>
        <begin position="29"/>
        <end position="57"/>
    </location>
</feature>
<name>A0A1M4ENE5_9ACTN</name>
<dbReference type="AlphaFoldDB" id="A0A1M4ENE5"/>
<reference evidence="2" key="1">
    <citation type="submission" date="2016-04" db="EMBL/GenBank/DDBJ databases">
        <authorList>
            <person name="Evans L.H."/>
            <person name="Alamgir A."/>
            <person name="Owens N."/>
            <person name="Weber N.D."/>
            <person name="Virtaneva K."/>
            <person name="Barbian K."/>
            <person name="Babar A."/>
            <person name="Rosenke K."/>
        </authorList>
    </citation>
    <scope>NUCLEOTIDE SEQUENCE</scope>
    <source>
        <strain evidence="2">Nono1</strain>
    </source>
</reference>
<proteinExistence type="predicted"/>
<sequence>MDVRIGAGGRGHPRIGSCGAFRRRRLRYRSGCNGAPNDRPQRHQRQPERDCHPELSHNCDDSPAYAVVLSQRVTV</sequence>
<protein>
    <submittedName>
        <fullName evidence="2">Uncharacterized protein</fullName>
    </submittedName>
</protein>
<feature type="compositionally biased region" description="Basic and acidic residues" evidence="1">
    <location>
        <begin position="39"/>
        <end position="57"/>
    </location>
</feature>
<organism evidence="2">
    <name type="scientific">Nonomuraea gerenzanensis</name>
    <dbReference type="NCBI Taxonomy" id="93944"/>
    <lineage>
        <taxon>Bacteria</taxon>
        <taxon>Bacillati</taxon>
        <taxon>Actinomycetota</taxon>
        <taxon>Actinomycetes</taxon>
        <taxon>Streptosporangiales</taxon>
        <taxon>Streptosporangiaceae</taxon>
        <taxon>Nonomuraea</taxon>
    </lineage>
</organism>
<evidence type="ECO:0000256" key="1">
    <source>
        <dbReference type="SAM" id="MobiDB-lite"/>
    </source>
</evidence>
<dbReference type="EMBL" id="LT559118">
    <property type="protein sequence ID" value="SBP00372.1"/>
    <property type="molecule type" value="Genomic_DNA"/>
</dbReference>